<reference evidence="2" key="1">
    <citation type="journal article" date="2019" name="bioRxiv">
        <title>The Genome of the Zebra Mussel, Dreissena polymorpha: A Resource for Invasive Species Research.</title>
        <authorList>
            <person name="McCartney M.A."/>
            <person name="Auch B."/>
            <person name="Kono T."/>
            <person name="Mallez S."/>
            <person name="Zhang Y."/>
            <person name="Obille A."/>
            <person name="Becker A."/>
            <person name="Abrahante J.E."/>
            <person name="Garbe J."/>
            <person name="Badalamenti J.P."/>
            <person name="Herman A."/>
            <person name="Mangelson H."/>
            <person name="Liachko I."/>
            <person name="Sullivan S."/>
            <person name="Sone E.D."/>
            <person name="Koren S."/>
            <person name="Silverstein K.A.T."/>
            <person name="Beckman K.B."/>
            <person name="Gohl D.M."/>
        </authorList>
    </citation>
    <scope>NUCLEOTIDE SEQUENCE</scope>
    <source>
        <strain evidence="2">Duluth1</strain>
        <tissue evidence="2">Whole animal</tissue>
    </source>
</reference>
<keyword evidence="3" id="KW-1185">Reference proteome</keyword>
<name>A0A9D4D9X4_DREPO</name>
<feature type="compositionally biased region" description="Basic and acidic residues" evidence="1">
    <location>
        <begin position="42"/>
        <end position="58"/>
    </location>
</feature>
<evidence type="ECO:0000256" key="1">
    <source>
        <dbReference type="SAM" id="MobiDB-lite"/>
    </source>
</evidence>
<dbReference type="EMBL" id="JAIWYP010000011">
    <property type="protein sequence ID" value="KAH3740481.1"/>
    <property type="molecule type" value="Genomic_DNA"/>
</dbReference>
<evidence type="ECO:0000313" key="3">
    <source>
        <dbReference type="Proteomes" id="UP000828390"/>
    </source>
</evidence>
<gene>
    <name evidence="2" type="ORF">DPMN_047187</name>
</gene>
<organism evidence="2 3">
    <name type="scientific">Dreissena polymorpha</name>
    <name type="common">Zebra mussel</name>
    <name type="synonym">Mytilus polymorpha</name>
    <dbReference type="NCBI Taxonomy" id="45954"/>
    <lineage>
        <taxon>Eukaryota</taxon>
        <taxon>Metazoa</taxon>
        <taxon>Spiralia</taxon>
        <taxon>Lophotrochozoa</taxon>
        <taxon>Mollusca</taxon>
        <taxon>Bivalvia</taxon>
        <taxon>Autobranchia</taxon>
        <taxon>Heteroconchia</taxon>
        <taxon>Euheterodonta</taxon>
        <taxon>Imparidentia</taxon>
        <taxon>Neoheterodontei</taxon>
        <taxon>Myida</taxon>
        <taxon>Dreissenoidea</taxon>
        <taxon>Dreissenidae</taxon>
        <taxon>Dreissena</taxon>
    </lineage>
</organism>
<feature type="region of interest" description="Disordered" evidence="1">
    <location>
        <begin position="1"/>
        <end position="20"/>
    </location>
</feature>
<sequence>MTADKSSGQDNVPSGLVTDGGEATAAVMRALCSNIWEKNKLPKERDPVSVHPRTEKGKTQAVREVPYDKSYQPYQESHVSLHPQQTGK</sequence>
<feature type="compositionally biased region" description="Polar residues" evidence="1">
    <location>
        <begin position="1"/>
        <end position="12"/>
    </location>
</feature>
<reference evidence="2" key="2">
    <citation type="submission" date="2020-11" db="EMBL/GenBank/DDBJ databases">
        <authorList>
            <person name="McCartney M.A."/>
            <person name="Auch B."/>
            <person name="Kono T."/>
            <person name="Mallez S."/>
            <person name="Becker A."/>
            <person name="Gohl D.M."/>
            <person name="Silverstein K.A.T."/>
            <person name="Koren S."/>
            <person name="Bechman K.B."/>
            <person name="Herman A."/>
            <person name="Abrahante J.E."/>
            <person name="Garbe J."/>
        </authorList>
    </citation>
    <scope>NUCLEOTIDE SEQUENCE</scope>
    <source>
        <strain evidence="2">Duluth1</strain>
        <tissue evidence="2">Whole animal</tissue>
    </source>
</reference>
<evidence type="ECO:0000313" key="2">
    <source>
        <dbReference type="EMBL" id="KAH3740481.1"/>
    </source>
</evidence>
<accession>A0A9D4D9X4</accession>
<dbReference type="AlphaFoldDB" id="A0A9D4D9X4"/>
<protein>
    <submittedName>
        <fullName evidence="2">Uncharacterized protein</fullName>
    </submittedName>
</protein>
<comment type="caution">
    <text evidence="2">The sequence shown here is derived from an EMBL/GenBank/DDBJ whole genome shotgun (WGS) entry which is preliminary data.</text>
</comment>
<feature type="compositionally biased region" description="Polar residues" evidence="1">
    <location>
        <begin position="72"/>
        <end position="88"/>
    </location>
</feature>
<proteinExistence type="predicted"/>
<dbReference type="Proteomes" id="UP000828390">
    <property type="component" value="Unassembled WGS sequence"/>
</dbReference>
<feature type="region of interest" description="Disordered" evidence="1">
    <location>
        <begin position="42"/>
        <end position="88"/>
    </location>
</feature>